<dbReference type="AlphaFoldDB" id="A0A3N4IG86"/>
<feature type="signal peptide" evidence="2">
    <location>
        <begin position="1"/>
        <end position="22"/>
    </location>
</feature>
<dbReference type="EMBL" id="ML119666">
    <property type="protein sequence ID" value="RPA83191.1"/>
    <property type="molecule type" value="Genomic_DNA"/>
</dbReference>
<organism evidence="3 4">
    <name type="scientific">Ascobolus immersus RN42</name>
    <dbReference type="NCBI Taxonomy" id="1160509"/>
    <lineage>
        <taxon>Eukaryota</taxon>
        <taxon>Fungi</taxon>
        <taxon>Dikarya</taxon>
        <taxon>Ascomycota</taxon>
        <taxon>Pezizomycotina</taxon>
        <taxon>Pezizomycetes</taxon>
        <taxon>Pezizales</taxon>
        <taxon>Ascobolaceae</taxon>
        <taxon>Ascobolus</taxon>
    </lineage>
</organism>
<accession>A0A3N4IG86</accession>
<protein>
    <submittedName>
        <fullName evidence="3">Uncharacterized protein</fullName>
    </submittedName>
</protein>
<reference evidence="3 4" key="1">
    <citation type="journal article" date="2018" name="Nat. Ecol. Evol.">
        <title>Pezizomycetes genomes reveal the molecular basis of ectomycorrhizal truffle lifestyle.</title>
        <authorList>
            <person name="Murat C."/>
            <person name="Payen T."/>
            <person name="Noel B."/>
            <person name="Kuo A."/>
            <person name="Morin E."/>
            <person name="Chen J."/>
            <person name="Kohler A."/>
            <person name="Krizsan K."/>
            <person name="Balestrini R."/>
            <person name="Da Silva C."/>
            <person name="Montanini B."/>
            <person name="Hainaut M."/>
            <person name="Levati E."/>
            <person name="Barry K.W."/>
            <person name="Belfiori B."/>
            <person name="Cichocki N."/>
            <person name="Clum A."/>
            <person name="Dockter R.B."/>
            <person name="Fauchery L."/>
            <person name="Guy J."/>
            <person name="Iotti M."/>
            <person name="Le Tacon F."/>
            <person name="Lindquist E.A."/>
            <person name="Lipzen A."/>
            <person name="Malagnac F."/>
            <person name="Mello A."/>
            <person name="Molinier V."/>
            <person name="Miyauchi S."/>
            <person name="Poulain J."/>
            <person name="Riccioni C."/>
            <person name="Rubini A."/>
            <person name="Sitrit Y."/>
            <person name="Splivallo R."/>
            <person name="Traeger S."/>
            <person name="Wang M."/>
            <person name="Zifcakova L."/>
            <person name="Wipf D."/>
            <person name="Zambonelli A."/>
            <person name="Paolocci F."/>
            <person name="Nowrousian M."/>
            <person name="Ottonello S."/>
            <person name="Baldrian P."/>
            <person name="Spatafora J.W."/>
            <person name="Henrissat B."/>
            <person name="Nagy L.G."/>
            <person name="Aury J.M."/>
            <person name="Wincker P."/>
            <person name="Grigoriev I.V."/>
            <person name="Bonfante P."/>
            <person name="Martin F.M."/>
        </authorList>
    </citation>
    <scope>NUCLEOTIDE SEQUENCE [LARGE SCALE GENOMIC DNA]</scope>
    <source>
        <strain evidence="3 4">RN42</strain>
    </source>
</reference>
<evidence type="ECO:0000256" key="1">
    <source>
        <dbReference type="SAM" id="MobiDB-lite"/>
    </source>
</evidence>
<sequence length="386" mass="43112">MLNPFRLAVLLLCCPFLSFLIAAPVHHNFTDGYQQVYRFDTEVQKESKSIDGLLTKENFPQPFKLTAFTSGSFSSIMKRLGRANASKKIDILPSNQPSKPPNPTPTQEKPSKISTQAPSQSPPASKPAKNPKNEKFKTKGCRRSSTSKDCKADSHSSSKPAHNCPTGRAWRHISRTLSFIGIAGKDRTKVERTLSICWEPEQDWERNSMPEKVDTYHPATAKLLAKMPPAMANQISSTEEMTAFSAVQSWSERNSMEEAMLEDALIAGGVAAELSRAHDKEKTRFYFKVAGATHRTTKADHKGTAFHPEFPHLTVTFGATEAKRTPDRMHAYIQQNAEVRSADTWITEIRPTTKLALIRKGNTWLSNQSKARNGKDPQNLKAFIEL</sequence>
<keyword evidence="2" id="KW-0732">Signal</keyword>
<proteinExistence type="predicted"/>
<evidence type="ECO:0000313" key="3">
    <source>
        <dbReference type="EMBL" id="RPA83191.1"/>
    </source>
</evidence>
<name>A0A3N4IG86_ASCIM</name>
<feature type="compositionally biased region" description="Polar residues" evidence="1">
    <location>
        <begin position="105"/>
        <end position="115"/>
    </location>
</feature>
<evidence type="ECO:0000256" key="2">
    <source>
        <dbReference type="SAM" id="SignalP"/>
    </source>
</evidence>
<feature type="chain" id="PRO_5018322699" evidence="2">
    <location>
        <begin position="23"/>
        <end position="386"/>
    </location>
</feature>
<keyword evidence="4" id="KW-1185">Reference proteome</keyword>
<dbReference type="Proteomes" id="UP000275078">
    <property type="component" value="Unassembled WGS sequence"/>
</dbReference>
<feature type="region of interest" description="Disordered" evidence="1">
    <location>
        <begin position="89"/>
        <end position="167"/>
    </location>
</feature>
<feature type="compositionally biased region" description="Basic and acidic residues" evidence="1">
    <location>
        <begin position="146"/>
        <end position="156"/>
    </location>
</feature>
<evidence type="ECO:0000313" key="4">
    <source>
        <dbReference type="Proteomes" id="UP000275078"/>
    </source>
</evidence>
<gene>
    <name evidence="3" type="ORF">BJ508DRAFT_304929</name>
</gene>